<accession>A0ACB8TUM7</accession>
<organism evidence="1 2">
    <name type="scientific">Irpex rosettiformis</name>
    <dbReference type="NCBI Taxonomy" id="378272"/>
    <lineage>
        <taxon>Eukaryota</taxon>
        <taxon>Fungi</taxon>
        <taxon>Dikarya</taxon>
        <taxon>Basidiomycota</taxon>
        <taxon>Agaricomycotina</taxon>
        <taxon>Agaricomycetes</taxon>
        <taxon>Polyporales</taxon>
        <taxon>Irpicaceae</taxon>
        <taxon>Irpex</taxon>
    </lineage>
</organism>
<dbReference type="EMBL" id="MU274929">
    <property type="protein sequence ID" value="KAI0085720.1"/>
    <property type="molecule type" value="Genomic_DNA"/>
</dbReference>
<dbReference type="Proteomes" id="UP001055072">
    <property type="component" value="Unassembled WGS sequence"/>
</dbReference>
<proteinExistence type="predicted"/>
<feature type="non-terminal residue" evidence="1">
    <location>
        <position position="51"/>
    </location>
</feature>
<feature type="non-terminal residue" evidence="1">
    <location>
        <position position="1"/>
    </location>
</feature>
<name>A0ACB8TUM7_9APHY</name>
<evidence type="ECO:0000313" key="1">
    <source>
        <dbReference type="EMBL" id="KAI0085720.1"/>
    </source>
</evidence>
<gene>
    <name evidence="1" type="ORF">BDY19DRAFT_861486</name>
</gene>
<protein>
    <submittedName>
        <fullName evidence="1">Uncharacterized protein</fullName>
    </submittedName>
</protein>
<comment type="caution">
    <text evidence="1">The sequence shown here is derived from an EMBL/GenBank/DDBJ whole genome shotgun (WGS) entry which is preliminary data.</text>
</comment>
<evidence type="ECO:0000313" key="2">
    <source>
        <dbReference type="Proteomes" id="UP001055072"/>
    </source>
</evidence>
<reference evidence="1" key="1">
    <citation type="journal article" date="2021" name="Environ. Microbiol.">
        <title>Gene family expansions and transcriptome signatures uncover fungal adaptations to wood decay.</title>
        <authorList>
            <person name="Hage H."/>
            <person name="Miyauchi S."/>
            <person name="Viragh M."/>
            <person name="Drula E."/>
            <person name="Min B."/>
            <person name="Chaduli D."/>
            <person name="Navarro D."/>
            <person name="Favel A."/>
            <person name="Norest M."/>
            <person name="Lesage-Meessen L."/>
            <person name="Balint B."/>
            <person name="Merenyi Z."/>
            <person name="de Eugenio L."/>
            <person name="Morin E."/>
            <person name="Martinez A.T."/>
            <person name="Baldrian P."/>
            <person name="Stursova M."/>
            <person name="Martinez M.J."/>
            <person name="Novotny C."/>
            <person name="Magnuson J.K."/>
            <person name="Spatafora J.W."/>
            <person name="Maurice S."/>
            <person name="Pangilinan J."/>
            <person name="Andreopoulos W."/>
            <person name="LaButti K."/>
            <person name="Hundley H."/>
            <person name="Na H."/>
            <person name="Kuo A."/>
            <person name="Barry K."/>
            <person name="Lipzen A."/>
            <person name="Henrissat B."/>
            <person name="Riley R."/>
            <person name="Ahrendt S."/>
            <person name="Nagy L.G."/>
            <person name="Grigoriev I.V."/>
            <person name="Martin F."/>
            <person name="Rosso M.N."/>
        </authorList>
    </citation>
    <scope>NUCLEOTIDE SEQUENCE</scope>
    <source>
        <strain evidence="1">CBS 384.51</strain>
    </source>
</reference>
<sequence length="51" mass="6098">WWKNADDPWQRLSRYVELRTALEFPDLAKLILSLPTHQNDTCNSLQHYISL</sequence>
<keyword evidence="2" id="KW-1185">Reference proteome</keyword>